<proteinExistence type="predicted"/>
<organism evidence="1 2">
    <name type="scientific">Eumeta variegata</name>
    <name type="common">Bagworm moth</name>
    <name type="synonym">Eumeta japonica</name>
    <dbReference type="NCBI Taxonomy" id="151549"/>
    <lineage>
        <taxon>Eukaryota</taxon>
        <taxon>Metazoa</taxon>
        <taxon>Ecdysozoa</taxon>
        <taxon>Arthropoda</taxon>
        <taxon>Hexapoda</taxon>
        <taxon>Insecta</taxon>
        <taxon>Pterygota</taxon>
        <taxon>Neoptera</taxon>
        <taxon>Endopterygota</taxon>
        <taxon>Lepidoptera</taxon>
        <taxon>Glossata</taxon>
        <taxon>Ditrysia</taxon>
        <taxon>Tineoidea</taxon>
        <taxon>Psychidae</taxon>
        <taxon>Oiketicinae</taxon>
        <taxon>Eumeta</taxon>
    </lineage>
</organism>
<dbReference type="AlphaFoldDB" id="A0A4C1TRH8"/>
<evidence type="ECO:0000313" key="2">
    <source>
        <dbReference type="Proteomes" id="UP000299102"/>
    </source>
</evidence>
<evidence type="ECO:0000313" key="1">
    <source>
        <dbReference type="EMBL" id="GBP16514.1"/>
    </source>
</evidence>
<keyword evidence="2" id="KW-1185">Reference proteome</keyword>
<dbReference type="EMBL" id="BGZK01000079">
    <property type="protein sequence ID" value="GBP16514.1"/>
    <property type="molecule type" value="Genomic_DNA"/>
</dbReference>
<gene>
    <name evidence="1" type="ORF">EVAR_10081_1</name>
</gene>
<reference evidence="1 2" key="1">
    <citation type="journal article" date="2019" name="Commun. Biol.">
        <title>The bagworm genome reveals a unique fibroin gene that provides high tensile strength.</title>
        <authorList>
            <person name="Kono N."/>
            <person name="Nakamura H."/>
            <person name="Ohtoshi R."/>
            <person name="Tomita M."/>
            <person name="Numata K."/>
            <person name="Arakawa K."/>
        </authorList>
    </citation>
    <scope>NUCLEOTIDE SEQUENCE [LARGE SCALE GENOMIC DNA]</scope>
</reference>
<sequence>MEKRYSHFNDVAPNRLTSTSTLIKTFSVVRLGRLFEIRSQSTIMPKFRFPGDNLSTGRQMEKFSVTCKDILFNLLVIISKYSQSTIAFEYMRPHAYHVQDLLSGGTALRAPPSNHERIG</sequence>
<name>A0A4C1TRH8_EUMVA</name>
<protein>
    <submittedName>
        <fullName evidence="1">Uncharacterized protein</fullName>
    </submittedName>
</protein>
<accession>A0A4C1TRH8</accession>
<dbReference type="Proteomes" id="UP000299102">
    <property type="component" value="Unassembled WGS sequence"/>
</dbReference>
<comment type="caution">
    <text evidence="1">The sequence shown here is derived from an EMBL/GenBank/DDBJ whole genome shotgun (WGS) entry which is preliminary data.</text>
</comment>